<dbReference type="EMBL" id="SMZX01000001">
    <property type="protein sequence ID" value="TDL45851.1"/>
    <property type="molecule type" value="Genomic_DNA"/>
</dbReference>
<dbReference type="SUPFAM" id="SSF54593">
    <property type="entry name" value="Glyoxalase/Bleomycin resistance protein/Dihydroxybiphenyl dioxygenase"/>
    <property type="match status" value="1"/>
</dbReference>
<evidence type="ECO:0000313" key="3">
    <source>
        <dbReference type="Proteomes" id="UP000295633"/>
    </source>
</evidence>
<comment type="caution">
    <text evidence="2">The sequence shown here is derived from an EMBL/GenBank/DDBJ whole genome shotgun (WGS) entry which is preliminary data.</text>
</comment>
<organism evidence="2 3">
    <name type="scientific">Microbacterium oleivorans</name>
    <dbReference type="NCBI Taxonomy" id="273677"/>
    <lineage>
        <taxon>Bacteria</taxon>
        <taxon>Bacillati</taxon>
        <taxon>Actinomycetota</taxon>
        <taxon>Actinomycetes</taxon>
        <taxon>Micrococcales</taxon>
        <taxon>Microbacteriaceae</taxon>
        <taxon>Microbacterium</taxon>
    </lineage>
</organism>
<sequence length="154" mass="16274">MTLSTTTHLNFHGDARAALEFYGRVFDGTVSVTTYAQVGMPAEAPGAEKVVFGILLAADGFRLMAYDVPGETRGAEAVAGSTRRENGATITDRAFFVSLQGDTLDEVAARWESLADGATVIEPLAASPWSAGFGMLTDRFGVTWVVDVRATHAG</sequence>
<feature type="domain" description="Glyoxalase/fosfomycin resistance/dioxygenase" evidence="1">
    <location>
        <begin position="12"/>
        <end position="145"/>
    </location>
</feature>
<proteinExistence type="predicted"/>
<dbReference type="PANTHER" id="PTHR33990">
    <property type="entry name" value="PROTEIN YJDN-RELATED"/>
    <property type="match status" value="1"/>
</dbReference>
<evidence type="ECO:0000259" key="1">
    <source>
        <dbReference type="Pfam" id="PF00903"/>
    </source>
</evidence>
<dbReference type="Gene3D" id="3.10.180.10">
    <property type="entry name" value="2,3-Dihydroxybiphenyl 1,2-Dioxygenase, domain 1"/>
    <property type="match status" value="1"/>
</dbReference>
<gene>
    <name evidence="2" type="ORF">E2R54_05255</name>
</gene>
<dbReference type="InterPro" id="IPR028973">
    <property type="entry name" value="PhnB-like"/>
</dbReference>
<dbReference type="AlphaFoldDB" id="A0A4R5YMG1"/>
<reference evidence="2 3" key="1">
    <citation type="submission" date="2019-03" db="EMBL/GenBank/DDBJ databases">
        <title>Genome Sequencing and Assembly of Various Microbes Isolated from Partially Reclaimed Soil and Acid Mine Drainage (AMD) Site.</title>
        <authorList>
            <person name="Steinbock B."/>
            <person name="Bechtold R."/>
            <person name="Sevigny J.L."/>
            <person name="Thomas D."/>
            <person name="Cuthill L.R."/>
            <person name="Aveiro Johannsen E.J."/>
            <person name="Thomas K."/>
            <person name="Ghosh A."/>
        </authorList>
    </citation>
    <scope>NUCLEOTIDE SEQUENCE [LARGE SCALE GENOMIC DNA]</scope>
    <source>
        <strain evidence="2 3">F-B2</strain>
    </source>
</reference>
<dbReference type="InterPro" id="IPR029068">
    <property type="entry name" value="Glyas_Bleomycin-R_OHBP_Dase"/>
</dbReference>
<dbReference type="RefSeq" id="WP_133398943.1">
    <property type="nucleotide sequence ID" value="NZ_SMZX01000001.1"/>
</dbReference>
<protein>
    <submittedName>
        <fullName evidence="2">VOC family protein</fullName>
    </submittedName>
</protein>
<dbReference type="STRING" id="273677.BW34_01709"/>
<dbReference type="PANTHER" id="PTHR33990:SF1">
    <property type="entry name" value="PROTEIN YJDN"/>
    <property type="match status" value="1"/>
</dbReference>
<accession>A0A4R5YMG1</accession>
<name>A0A4R5YMG1_9MICO</name>
<dbReference type="InterPro" id="IPR004360">
    <property type="entry name" value="Glyas_Fos-R_dOase_dom"/>
</dbReference>
<dbReference type="Pfam" id="PF00903">
    <property type="entry name" value="Glyoxalase"/>
    <property type="match status" value="1"/>
</dbReference>
<dbReference type="CDD" id="cd06588">
    <property type="entry name" value="PhnB_like"/>
    <property type="match status" value="1"/>
</dbReference>
<evidence type="ECO:0000313" key="2">
    <source>
        <dbReference type="EMBL" id="TDL45851.1"/>
    </source>
</evidence>
<dbReference type="Proteomes" id="UP000295633">
    <property type="component" value="Unassembled WGS sequence"/>
</dbReference>